<evidence type="ECO:0000256" key="3">
    <source>
        <dbReference type="ARBA" id="ARBA00022801"/>
    </source>
</evidence>
<evidence type="ECO:0000256" key="4">
    <source>
        <dbReference type="ARBA" id="ARBA00023134"/>
    </source>
</evidence>
<sequence>MACNEPDAPPPTQVKILVAGGFGVGKTTFVGAVSEIEPLSTEELITTASAGFDDLGGVERKTTTTVALDFGRITIEQHDIVLYLFGTPGQQRFWFMWDELSAGALGAVVLADTRRLEDCFDAVDFFENRGTRFLVAVNEFDGAFRYAPDEVRTALGLDGRVPVVVCDARDGRSAASVLRALIGHLLDAVPTASA</sequence>
<reference evidence="5 6" key="1">
    <citation type="journal article" date="2019" name="Int. J. Syst. Evol. Microbiol.">
        <title>The Global Catalogue of Microorganisms (GCM) 10K type strain sequencing project: providing services to taxonomists for standard genome sequencing and annotation.</title>
        <authorList>
            <consortium name="The Broad Institute Genomics Platform"/>
            <consortium name="The Broad Institute Genome Sequencing Center for Infectious Disease"/>
            <person name="Wu L."/>
            <person name="Ma J."/>
        </authorList>
    </citation>
    <scope>NUCLEOTIDE SEQUENCE [LARGE SCALE GENOMIC DNA]</scope>
    <source>
        <strain evidence="5 6">JCM 13850</strain>
    </source>
</reference>
<keyword evidence="2" id="KW-0547">Nucleotide-binding</keyword>
<protein>
    <submittedName>
        <fullName evidence="5">ATP/GTP-binding protein</fullName>
    </submittedName>
</protein>
<dbReference type="Gene3D" id="3.40.50.300">
    <property type="entry name" value="P-loop containing nucleotide triphosphate hydrolases"/>
    <property type="match status" value="1"/>
</dbReference>
<proteinExistence type="inferred from homology"/>
<keyword evidence="4" id="KW-0342">GTP-binding</keyword>
<dbReference type="InterPro" id="IPR027417">
    <property type="entry name" value="P-loop_NTPase"/>
</dbReference>
<evidence type="ECO:0000256" key="2">
    <source>
        <dbReference type="ARBA" id="ARBA00022741"/>
    </source>
</evidence>
<dbReference type="Proteomes" id="UP001501020">
    <property type="component" value="Unassembled WGS sequence"/>
</dbReference>
<organism evidence="5 6">
    <name type="scientific">Actinomadura napierensis</name>
    <dbReference type="NCBI Taxonomy" id="267854"/>
    <lineage>
        <taxon>Bacteria</taxon>
        <taxon>Bacillati</taxon>
        <taxon>Actinomycetota</taxon>
        <taxon>Actinomycetes</taxon>
        <taxon>Streptosporangiales</taxon>
        <taxon>Thermomonosporaceae</taxon>
        <taxon>Actinomadura</taxon>
    </lineage>
</organism>
<dbReference type="EMBL" id="BAAAMR010000001">
    <property type="protein sequence ID" value="GAA2119085.1"/>
    <property type="molecule type" value="Genomic_DNA"/>
</dbReference>
<dbReference type="Pfam" id="PF03029">
    <property type="entry name" value="ATP_bind_1"/>
    <property type="match status" value="1"/>
</dbReference>
<name>A0ABN2XYT6_9ACTN</name>
<comment type="similarity">
    <text evidence="1">Belongs to the GPN-loop GTPase family.</text>
</comment>
<comment type="caution">
    <text evidence="5">The sequence shown here is derived from an EMBL/GenBank/DDBJ whole genome shotgun (WGS) entry which is preliminary data.</text>
</comment>
<keyword evidence="3" id="KW-0378">Hydrolase</keyword>
<dbReference type="SUPFAM" id="SSF52540">
    <property type="entry name" value="P-loop containing nucleoside triphosphate hydrolases"/>
    <property type="match status" value="1"/>
</dbReference>
<keyword evidence="6" id="KW-1185">Reference proteome</keyword>
<dbReference type="PANTHER" id="PTHR42708:SF1">
    <property type="entry name" value="GLIDING MOTILITY PROTEIN MGLA"/>
    <property type="match status" value="1"/>
</dbReference>
<dbReference type="RefSeq" id="WP_344260414.1">
    <property type="nucleotide sequence ID" value="NZ_BAAAMR010000001.1"/>
</dbReference>
<evidence type="ECO:0000313" key="6">
    <source>
        <dbReference type="Proteomes" id="UP001501020"/>
    </source>
</evidence>
<accession>A0ABN2XYT6</accession>
<dbReference type="PANTHER" id="PTHR42708">
    <property type="entry name" value="ATP/GTP-BINDING PROTEIN-RELATED"/>
    <property type="match status" value="1"/>
</dbReference>
<evidence type="ECO:0000313" key="5">
    <source>
        <dbReference type="EMBL" id="GAA2119085.1"/>
    </source>
</evidence>
<evidence type="ECO:0000256" key="1">
    <source>
        <dbReference type="ARBA" id="ARBA00005290"/>
    </source>
</evidence>
<dbReference type="InterPro" id="IPR052705">
    <property type="entry name" value="Gliding_Motility_GTPase"/>
</dbReference>
<dbReference type="CDD" id="cd00882">
    <property type="entry name" value="Ras_like_GTPase"/>
    <property type="match status" value="1"/>
</dbReference>
<gene>
    <name evidence="5" type="ORF">GCM10009727_02700</name>
</gene>
<dbReference type="InterPro" id="IPR004130">
    <property type="entry name" value="Gpn"/>
</dbReference>